<accession>A0ABQ9VZN8</accession>
<dbReference type="Proteomes" id="UP001266305">
    <property type="component" value="Unassembled WGS sequence"/>
</dbReference>
<comment type="caution">
    <text evidence="1">The sequence shown here is derived from an EMBL/GenBank/DDBJ whole genome shotgun (WGS) entry which is preliminary data.</text>
</comment>
<evidence type="ECO:0000313" key="2">
    <source>
        <dbReference type="Proteomes" id="UP001266305"/>
    </source>
</evidence>
<dbReference type="EMBL" id="JASSZA010000004">
    <property type="protein sequence ID" value="KAK2114857.1"/>
    <property type="molecule type" value="Genomic_DNA"/>
</dbReference>
<keyword evidence="2" id="KW-1185">Reference proteome</keyword>
<gene>
    <name evidence="1" type="ORF">P7K49_009123</name>
</gene>
<protein>
    <submittedName>
        <fullName evidence="1">Uncharacterized protein</fullName>
    </submittedName>
</protein>
<reference evidence="1 2" key="1">
    <citation type="submission" date="2023-05" db="EMBL/GenBank/DDBJ databases">
        <title>B98-5 Cell Line De Novo Hybrid Assembly: An Optical Mapping Approach.</title>
        <authorList>
            <person name="Kananen K."/>
            <person name="Auerbach J.A."/>
            <person name="Kautto E."/>
            <person name="Blachly J.S."/>
        </authorList>
    </citation>
    <scope>NUCLEOTIDE SEQUENCE [LARGE SCALE GENOMIC DNA]</scope>
    <source>
        <strain evidence="1">B95-8</strain>
        <tissue evidence="1">Cell line</tissue>
    </source>
</reference>
<evidence type="ECO:0000313" key="1">
    <source>
        <dbReference type="EMBL" id="KAK2114857.1"/>
    </source>
</evidence>
<sequence length="218" mass="22560">MGCVAHVGTECVGGDVCEGPMGCVAQVGTECVGGDVCEGPMGCVAQVGTECVGVGCELERLEFLSRNQSGPALEFTANWMKAVFLPAPDHSSNGAASPGQAARLEPSQGLWRLEWPVCGICSGQRVVSAVASVWCLQWPACGVCCGQCVLSAVASVVSAVASVWCLQWLVHGVCSGFPGCPNRRPEALGWWLLSLDWGGGHSPSLRLLLSCLSPACGH</sequence>
<proteinExistence type="predicted"/>
<name>A0ABQ9VZN8_SAGOE</name>
<organism evidence="1 2">
    <name type="scientific">Saguinus oedipus</name>
    <name type="common">Cotton-top tamarin</name>
    <name type="synonym">Oedipomidas oedipus</name>
    <dbReference type="NCBI Taxonomy" id="9490"/>
    <lineage>
        <taxon>Eukaryota</taxon>
        <taxon>Metazoa</taxon>
        <taxon>Chordata</taxon>
        <taxon>Craniata</taxon>
        <taxon>Vertebrata</taxon>
        <taxon>Euteleostomi</taxon>
        <taxon>Mammalia</taxon>
        <taxon>Eutheria</taxon>
        <taxon>Euarchontoglires</taxon>
        <taxon>Primates</taxon>
        <taxon>Haplorrhini</taxon>
        <taxon>Platyrrhini</taxon>
        <taxon>Cebidae</taxon>
        <taxon>Callitrichinae</taxon>
        <taxon>Saguinus</taxon>
    </lineage>
</organism>